<name>T1FWL8_HELRO</name>
<dbReference type="PANTHER" id="PTHR24020">
    <property type="entry name" value="COLLAGEN ALPHA"/>
    <property type="match status" value="1"/>
</dbReference>
<dbReference type="FunFam" id="2.10.25.10:FF:000004">
    <property type="entry name" value="Neurogenic locus notch 1"/>
    <property type="match status" value="1"/>
</dbReference>
<evidence type="ECO:0000256" key="4">
    <source>
        <dbReference type="ARBA" id="ARBA00023157"/>
    </source>
</evidence>
<dbReference type="Pfam" id="PF00092">
    <property type="entry name" value="VWA"/>
    <property type="match status" value="2"/>
</dbReference>
<dbReference type="SMART" id="SM00179">
    <property type="entry name" value="EGF_CA"/>
    <property type="match status" value="2"/>
</dbReference>
<dbReference type="PROSITE" id="PS00022">
    <property type="entry name" value="EGF_1"/>
    <property type="match status" value="2"/>
</dbReference>
<dbReference type="STRING" id="6412.T1FWL8"/>
<dbReference type="Proteomes" id="UP000015101">
    <property type="component" value="Unassembled WGS sequence"/>
</dbReference>
<keyword evidence="5" id="KW-0325">Glycoprotein</keyword>
<proteinExistence type="predicted"/>
<evidence type="ECO:0000256" key="6">
    <source>
        <dbReference type="PROSITE-ProRule" id="PRU00076"/>
    </source>
</evidence>
<dbReference type="KEGG" id="hro:HELRODRAFT_194961"/>
<feature type="domain" description="EGF-like" evidence="7">
    <location>
        <begin position="273"/>
        <end position="309"/>
    </location>
</feature>
<dbReference type="eggNOG" id="KOG1217">
    <property type="taxonomic scope" value="Eukaryota"/>
</dbReference>
<dbReference type="OMA" id="LNCERYC"/>
<dbReference type="EMBL" id="AMQM01008974">
    <property type="status" value="NOT_ANNOTATED_CDS"/>
    <property type="molecule type" value="Genomic_DNA"/>
</dbReference>
<dbReference type="GO" id="GO:0005509">
    <property type="term" value="F:calcium ion binding"/>
    <property type="evidence" value="ECO:0007669"/>
    <property type="project" value="InterPro"/>
</dbReference>
<gene>
    <name evidence="10" type="primary">20213213</name>
    <name evidence="9" type="ORF">HELRODRAFT_194961</name>
</gene>
<dbReference type="EMBL" id="AMQM01008973">
    <property type="status" value="NOT_ANNOTATED_CDS"/>
    <property type="molecule type" value="Genomic_DNA"/>
</dbReference>
<dbReference type="GeneID" id="20213213"/>
<dbReference type="CDD" id="cd01450">
    <property type="entry name" value="vWFA_subfamily_ECM"/>
    <property type="match status" value="1"/>
</dbReference>
<keyword evidence="11" id="KW-1185">Reference proteome</keyword>
<keyword evidence="3" id="KW-0677">Repeat</keyword>
<dbReference type="AlphaFoldDB" id="T1FWL8"/>
<dbReference type="CDD" id="cd00054">
    <property type="entry name" value="EGF_CA"/>
    <property type="match status" value="2"/>
</dbReference>
<dbReference type="InterPro" id="IPR000742">
    <property type="entry name" value="EGF"/>
</dbReference>
<accession>T1FWL8</accession>
<dbReference type="InterPro" id="IPR000152">
    <property type="entry name" value="EGF-type_Asp/Asn_hydroxyl_site"/>
</dbReference>
<dbReference type="CTD" id="20213213"/>
<evidence type="ECO:0000256" key="5">
    <source>
        <dbReference type="ARBA" id="ARBA00023180"/>
    </source>
</evidence>
<protein>
    <recommendedName>
        <fullName evidence="12">VWFA domain-containing protein</fullName>
    </recommendedName>
</protein>
<evidence type="ECO:0000259" key="8">
    <source>
        <dbReference type="PROSITE" id="PS50234"/>
    </source>
</evidence>
<dbReference type="Gene3D" id="3.40.50.410">
    <property type="entry name" value="von Willebrand factor, type A domain"/>
    <property type="match status" value="3"/>
</dbReference>
<keyword evidence="1 6" id="KW-0245">EGF-like domain</keyword>
<dbReference type="Gene3D" id="2.10.25.10">
    <property type="entry name" value="Laminin"/>
    <property type="match status" value="2"/>
</dbReference>
<reference evidence="9 11" key="2">
    <citation type="journal article" date="2013" name="Nature">
        <title>Insights into bilaterian evolution from three spiralian genomes.</title>
        <authorList>
            <person name="Simakov O."/>
            <person name="Marletaz F."/>
            <person name="Cho S.J."/>
            <person name="Edsinger-Gonzales E."/>
            <person name="Havlak P."/>
            <person name="Hellsten U."/>
            <person name="Kuo D.H."/>
            <person name="Larsson T."/>
            <person name="Lv J."/>
            <person name="Arendt D."/>
            <person name="Savage R."/>
            <person name="Osoegawa K."/>
            <person name="de Jong P."/>
            <person name="Grimwood J."/>
            <person name="Chapman J.A."/>
            <person name="Shapiro H."/>
            <person name="Aerts A."/>
            <person name="Otillar R.P."/>
            <person name="Terry A.Y."/>
            <person name="Boore J.L."/>
            <person name="Grigoriev I.V."/>
            <person name="Lindberg D.R."/>
            <person name="Seaver E.C."/>
            <person name="Weisblat D.A."/>
            <person name="Putnam N.H."/>
            <person name="Rokhsar D.S."/>
        </authorList>
    </citation>
    <scope>NUCLEOTIDE SEQUENCE</scope>
</reference>
<feature type="domain" description="VWFA" evidence="8">
    <location>
        <begin position="125"/>
        <end position="266"/>
    </location>
</feature>
<dbReference type="SMART" id="SM00181">
    <property type="entry name" value="EGF"/>
    <property type="match status" value="2"/>
</dbReference>
<dbReference type="PANTHER" id="PTHR24020:SF84">
    <property type="entry name" value="VWFA DOMAIN-CONTAINING PROTEIN"/>
    <property type="match status" value="1"/>
</dbReference>
<dbReference type="InterPro" id="IPR001881">
    <property type="entry name" value="EGF-like_Ca-bd_dom"/>
</dbReference>
<evidence type="ECO:0000259" key="7">
    <source>
        <dbReference type="PROSITE" id="PS50026"/>
    </source>
</evidence>
<feature type="disulfide bond" evidence="6">
    <location>
        <begin position="113"/>
        <end position="122"/>
    </location>
</feature>
<dbReference type="EnsemblMetazoa" id="HelroT194961">
    <property type="protein sequence ID" value="HelroP194961"/>
    <property type="gene ID" value="HelroG194961"/>
</dbReference>
<dbReference type="RefSeq" id="XP_009011576.1">
    <property type="nucleotide sequence ID" value="XM_009013328.1"/>
</dbReference>
<dbReference type="InParanoid" id="T1FWL8"/>
<evidence type="ECO:0000313" key="10">
    <source>
        <dbReference type="EnsemblMetazoa" id="HelroP194961"/>
    </source>
</evidence>
<dbReference type="EMBL" id="KB095891">
    <property type="protein sequence ID" value="ESO10330.1"/>
    <property type="molecule type" value="Genomic_DNA"/>
</dbReference>
<dbReference type="InterPro" id="IPR002035">
    <property type="entry name" value="VWF_A"/>
</dbReference>
<dbReference type="SUPFAM" id="SSF57196">
    <property type="entry name" value="EGF/Laminin"/>
    <property type="match status" value="1"/>
</dbReference>
<feature type="disulfide bond" evidence="6">
    <location>
        <begin position="299"/>
        <end position="308"/>
    </location>
</feature>
<feature type="domain" description="EGF-like" evidence="7">
    <location>
        <begin position="88"/>
        <end position="123"/>
    </location>
</feature>
<organism evidence="10 11">
    <name type="scientific">Helobdella robusta</name>
    <name type="common">Californian leech</name>
    <dbReference type="NCBI Taxonomy" id="6412"/>
    <lineage>
        <taxon>Eukaryota</taxon>
        <taxon>Metazoa</taxon>
        <taxon>Spiralia</taxon>
        <taxon>Lophotrochozoa</taxon>
        <taxon>Annelida</taxon>
        <taxon>Clitellata</taxon>
        <taxon>Hirudinea</taxon>
        <taxon>Rhynchobdellida</taxon>
        <taxon>Glossiphoniidae</taxon>
        <taxon>Helobdella</taxon>
    </lineage>
</organism>
<feature type="disulfide bond" evidence="6">
    <location>
        <begin position="92"/>
        <end position="102"/>
    </location>
</feature>
<dbReference type="SUPFAM" id="SSF53300">
    <property type="entry name" value="vWA-like"/>
    <property type="match status" value="2"/>
</dbReference>
<evidence type="ECO:0000313" key="9">
    <source>
        <dbReference type="EMBL" id="ESO10330.1"/>
    </source>
</evidence>
<keyword evidence="2" id="KW-0732">Signal</keyword>
<dbReference type="PROSITE" id="PS00010">
    <property type="entry name" value="ASX_HYDROXYL"/>
    <property type="match status" value="1"/>
</dbReference>
<dbReference type="HOGENOM" id="CLU_547013_0_0_1"/>
<dbReference type="OrthoDB" id="199024at2759"/>
<reference evidence="11" key="1">
    <citation type="submission" date="2012-12" db="EMBL/GenBank/DDBJ databases">
        <authorList>
            <person name="Hellsten U."/>
            <person name="Grimwood J."/>
            <person name="Chapman J.A."/>
            <person name="Shapiro H."/>
            <person name="Aerts A."/>
            <person name="Otillar R.P."/>
            <person name="Terry A.Y."/>
            <person name="Boore J.L."/>
            <person name="Simakov O."/>
            <person name="Marletaz F."/>
            <person name="Cho S.-J."/>
            <person name="Edsinger-Gonzales E."/>
            <person name="Havlak P."/>
            <person name="Kuo D.-H."/>
            <person name="Larsson T."/>
            <person name="Lv J."/>
            <person name="Arendt D."/>
            <person name="Savage R."/>
            <person name="Osoegawa K."/>
            <person name="de Jong P."/>
            <person name="Lindberg D.R."/>
            <person name="Seaver E.C."/>
            <person name="Weisblat D.A."/>
            <person name="Putnam N.H."/>
            <person name="Grigoriev I.V."/>
            <person name="Rokhsar D.S."/>
        </authorList>
    </citation>
    <scope>NUCLEOTIDE SEQUENCE</scope>
</reference>
<dbReference type="InterPro" id="IPR050525">
    <property type="entry name" value="ECM_Assembly_Org"/>
</dbReference>
<sequence length="499" mass="54998">MSSNFTATWQEAVRTRVANVKIVGVGQDIDMNELVAVATSAAPSTPQSNVFVASNYTTLSDQLTNKISSAICAEFHVNELSVMLYPTDFKYCNSTSCMKGQCIEEFGGFSCKCPSTSTGTYCERDKTRIGIIVYSDDAELSIRMNDYWIMQDLITAFKRVLYKGQKTNTASALNLLYTQAFTSFNGDRSDVPNVAVIVTDGNSNVNPSSTVDEAIACRLAGIRLVTASIGDSVNPAEINNIASFPLQFNTFNVSNYTLFDKLVHLVVQATCDSFNECLSNTCQPRGTCVNLFHSYQCRCQRFYAGLNCERYCTVRSDVVIVLDVSGSIGYLEDWYNMLISFAREIINGLDVDNDVARVAIVAYSTDVIKTIYFNQYIGNRTKLLESLNFYHDGGTTNTQAALYTVANSVFDSNRGYRGNDNGVLKSVILLSDGESNVQAENTVPAANNLKRLGARVYSVVVGTDINYAEMERVSSNATLYTYRMPYVSDVVRVASKLLT</sequence>
<dbReference type="PROSITE" id="PS50234">
    <property type="entry name" value="VWFA"/>
    <property type="match status" value="2"/>
</dbReference>
<feature type="domain" description="VWFA" evidence="8">
    <location>
        <begin position="317"/>
        <end position="497"/>
    </location>
</feature>
<evidence type="ECO:0000256" key="3">
    <source>
        <dbReference type="ARBA" id="ARBA00022737"/>
    </source>
</evidence>
<reference evidence="10" key="3">
    <citation type="submission" date="2015-06" db="UniProtKB">
        <authorList>
            <consortium name="EnsemblMetazoa"/>
        </authorList>
    </citation>
    <scope>IDENTIFICATION</scope>
</reference>
<dbReference type="PROSITE" id="PS50026">
    <property type="entry name" value="EGF_3"/>
    <property type="match status" value="2"/>
</dbReference>
<keyword evidence="4 6" id="KW-1015">Disulfide bond</keyword>
<evidence type="ECO:0000256" key="2">
    <source>
        <dbReference type="ARBA" id="ARBA00022729"/>
    </source>
</evidence>
<evidence type="ECO:0000256" key="1">
    <source>
        <dbReference type="ARBA" id="ARBA00022536"/>
    </source>
</evidence>
<dbReference type="SMART" id="SM00327">
    <property type="entry name" value="VWA"/>
    <property type="match status" value="2"/>
</dbReference>
<dbReference type="InterPro" id="IPR036465">
    <property type="entry name" value="vWFA_dom_sf"/>
</dbReference>
<evidence type="ECO:0008006" key="12">
    <source>
        <dbReference type="Google" id="ProtNLM"/>
    </source>
</evidence>
<evidence type="ECO:0000313" key="11">
    <source>
        <dbReference type="Proteomes" id="UP000015101"/>
    </source>
</evidence>
<comment type="caution">
    <text evidence="6">Lacks conserved residue(s) required for the propagation of feature annotation.</text>
</comment>